<reference evidence="7" key="1">
    <citation type="submission" date="2021-01" db="EMBL/GenBank/DDBJ databases">
        <title>Rhizobium sp. strain KVB221 16S ribosomal RNA gene Genome sequencing and assembly.</title>
        <authorList>
            <person name="Kang M."/>
        </authorList>
    </citation>
    <scope>NUCLEOTIDE SEQUENCE</scope>
    <source>
        <strain evidence="7">KVB221</strain>
    </source>
</reference>
<evidence type="ECO:0000313" key="7">
    <source>
        <dbReference type="EMBL" id="MBL0375179.1"/>
    </source>
</evidence>
<keyword evidence="2" id="KW-1003">Cell membrane</keyword>
<keyword evidence="5 6" id="KW-0472">Membrane</keyword>
<dbReference type="Proteomes" id="UP000633219">
    <property type="component" value="Unassembled WGS sequence"/>
</dbReference>
<feature type="transmembrane region" description="Helical" evidence="6">
    <location>
        <begin position="6"/>
        <end position="23"/>
    </location>
</feature>
<dbReference type="EMBL" id="JAEQNC010000019">
    <property type="protein sequence ID" value="MBL0375179.1"/>
    <property type="molecule type" value="Genomic_DNA"/>
</dbReference>
<dbReference type="RefSeq" id="WP_201663725.1">
    <property type="nucleotide sequence ID" value="NZ_JAEQNC010000019.1"/>
</dbReference>
<keyword evidence="3 6" id="KW-0812">Transmembrane</keyword>
<protein>
    <submittedName>
        <fullName evidence="7">ABC transporter permease</fullName>
    </submittedName>
</protein>
<dbReference type="PANTHER" id="PTHR32196:SF72">
    <property type="entry name" value="RIBOSE IMPORT PERMEASE PROTEIN RBSC"/>
    <property type="match status" value="1"/>
</dbReference>
<evidence type="ECO:0000313" key="8">
    <source>
        <dbReference type="Proteomes" id="UP000633219"/>
    </source>
</evidence>
<comment type="subcellular location">
    <subcellularLocation>
        <location evidence="1">Cell membrane</location>
        <topology evidence="1">Multi-pass membrane protein</topology>
    </subcellularLocation>
</comment>
<evidence type="ECO:0000256" key="5">
    <source>
        <dbReference type="ARBA" id="ARBA00023136"/>
    </source>
</evidence>
<feature type="transmembrane region" description="Helical" evidence="6">
    <location>
        <begin position="78"/>
        <end position="101"/>
    </location>
</feature>
<keyword evidence="8" id="KW-1185">Reference proteome</keyword>
<dbReference type="PANTHER" id="PTHR32196">
    <property type="entry name" value="ABC TRANSPORTER PERMEASE PROTEIN YPHD-RELATED-RELATED"/>
    <property type="match status" value="1"/>
</dbReference>
<comment type="caution">
    <text evidence="7">The sequence shown here is derived from an EMBL/GenBank/DDBJ whole genome shotgun (WGS) entry which is preliminary data.</text>
</comment>
<feature type="transmembrane region" description="Helical" evidence="6">
    <location>
        <begin position="35"/>
        <end position="58"/>
    </location>
</feature>
<gene>
    <name evidence="7" type="ORF">JJB09_24490</name>
</gene>
<evidence type="ECO:0000256" key="2">
    <source>
        <dbReference type="ARBA" id="ARBA00022475"/>
    </source>
</evidence>
<feature type="transmembrane region" description="Helical" evidence="6">
    <location>
        <begin position="234"/>
        <end position="254"/>
    </location>
</feature>
<feature type="transmembrane region" description="Helical" evidence="6">
    <location>
        <begin position="151"/>
        <end position="175"/>
    </location>
</feature>
<dbReference type="Pfam" id="PF02653">
    <property type="entry name" value="BPD_transp_2"/>
    <property type="match status" value="1"/>
</dbReference>
<dbReference type="CDD" id="cd06579">
    <property type="entry name" value="TM_PBP1_transp_AraH_like"/>
    <property type="match status" value="1"/>
</dbReference>
<dbReference type="GO" id="GO:0022857">
    <property type="term" value="F:transmembrane transporter activity"/>
    <property type="evidence" value="ECO:0007669"/>
    <property type="project" value="InterPro"/>
</dbReference>
<keyword evidence="4 6" id="KW-1133">Transmembrane helix</keyword>
<feature type="transmembrane region" description="Helical" evidence="6">
    <location>
        <begin position="207"/>
        <end position="228"/>
    </location>
</feature>
<dbReference type="InterPro" id="IPR001851">
    <property type="entry name" value="ABC_transp_permease"/>
</dbReference>
<feature type="transmembrane region" description="Helical" evidence="6">
    <location>
        <begin position="261"/>
        <end position="281"/>
    </location>
</feature>
<name>A0A936YQZ2_9HYPH</name>
<evidence type="ECO:0000256" key="4">
    <source>
        <dbReference type="ARBA" id="ARBA00022989"/>
    </source>
</evidence>
<evidence type="ECO:0000256" key="6">
    <source>
        <dbReference type="SAM" id="Phobius"/>
    </source>
</evidence>
<sequence length="313" mass="32390">MNAQKLKPYLPVLTLIILVALIGMMDSTFLKPANLLIVAADVSALFVMALGLTLVIYIGGIDLSTQSVASMTTVLVTAMLSGLGFWAVPIALAVGAGFGVLSGVVSIRTKIPSFIATLAIGGIAYSVARYVSGEKALSMIETERSAYLGWLFGYSGPIPNEVICAGVLLLVALFVERRTVFGRVLKAIGAAEHAAIASGVRVERYKIAAFAICGLLAAFSGLMMSARLSGGSSLAANQFLLPAIVAVLVGGTPLTGGVGGVLNTMIGALIVAVIRTSMVYLEIPADGQQIFFGLVLIVAIALTLDRSKVLTVK</sequence>
<evidence type="ECO:0000256" key="3">
    <source>
        <dbReference type="ARBA" id="ARBA00022692"/>
    </source>
</evidence>
<feature type="transmembrane region" description="Helical" evidence="6">
    <location>
        <begin position="113"/>
        <end position="131"/>
    </location>
</feature>
<dbReference type="AlphaFoldDB" id="A0A936YQZ2"/>
<feature type="transmembrane region" description="Helical" evidence="6">
    <location>
        <begin position="287"/>
        <end position="304"/>
    </location>
</feature>
<dbReference type="GO" id="GO:0005886">
    <property type="term" value="C:plasma membrane"/>
    <property type="evidence" value="ECO:0007669"/>
    <property type="project" value="UniProtKB-SubCell"/>
</dbReference>
<evidence type="ECO:0000256" key="1">
    <source>
        <dbReference type="ARBA" id="ARBA00004651"/>
    </source>
</evidence>
<proteinExistence type="predicted"/>
<organism evidence="7 8">
    <name type="scientific">Rhizobium setariae</name>
    <dbReference type="NCBI Taxonomy" id="2801340"/>
    <lineage>
        <taxon>Bacteria</taxon>
        <taxon>Pseudomonadati</taxon>
        <taxon>Pseudomonadota</taxon>
        <taxon>Alphaproteobacteria</taxon>
        <taxon>Hyphomicrobiales</taxon>
        <taxon>Rhizobiaceae</taxon>
        <taxon>Rhizobium/Agrobacterium group</taxon>
        <taxon>Rhizobium</taxon>
    </lineage>
</organism>
<accession>A0A936YQZ2</accession>